<organism evidence="1 2">
    <name type="scientific">Hymenobacter koreensis</name>
    <dbReference type="NCBI Taxonomy" id="1084523"/>
    <lineage>
        <taxon>Bacteria</taxon>
        <taxon>Pseudomonadati</taxon>
        <taxon>Bacteroidota</taxon>
        <taxon>Cytophagia</taxon>
        <taxon>Cytophagales</taxon>
        <taxon>Hymenobacteraceae</taxon>
        <taxon>Hymenobacter</taxon>
    </lineage>
</organism>
<gene>
    <name evidence="1" type="ORF">GCM10023186_42240</name>
</gene>
<dbReference type="RefSeq" id="WP_345227487.1">
    <property type="nucleotide sequence ID" value="NZ_BAABHA010000015.1"/>
</dbReference>
<evidence type="ECO:0008006" key="3">
    <source>
        <dbReference type="Google" id="ProtNLM"/>
    </source>
</evidence>
<sequence length="103" mass="11773">MIYAPIAYKCPRCNGEGYYATDLDTTNSCQPCGSTGLKKRLAPFLDVLALCNLPAHERPQRLRELEAEWDARQPDYDVWLHTMQDHYPLRSTTSHDHVKPQAA</sequence>
<proteinExistence type="predicted"/>
<protein>
    <recommendedName>
        <fullName evidence="3">Zinc ribbon domain-containing protein</fullName>
    </recommendedName>
</protein>
<name>A0ABP8JKC6_9BACT</name>
<comment type="caution">
    <text evidence="1">The sequence shown here is derived from an EMBL/GenBank/DDBJ whole genome shotgun (WGS) entry which is preliminary data.</text>
</comment>
<evidence type="ECO:0000313" key="1">
    <source>
        <dbReference type="EMBL" id="GAA4392131.1"/>
    </source>
</evidence>
<dbReference type="EMBL" id="BAABHA010000015">
    <property type="protein sequence ID" value="GAA4392131.1"/>
    <property type="molecule type" value="Genomic_DNA"/>
</dbReference>
<keyword evidence="2" id="KW-1185">Reference proteome</keyword>
<dbReference type="Proteomes" id="UP001500454">
    <property type="component" value="Unassembled WGS sequence"/>
</dbReference>
<reference evidence="2" key="1">
    <citation type="journal article" date="2019" name="Int. J. Syst. Evol. Microbiol.">
        <title>The Global Catalogue of Microorganisms (GCM) 10K type strain sequencing project: providing services to taxonomists for standard genome sequencing and annotation.</title>
        <authorList>
            <consortium name="The Broad Institute Genomics Platform"/>
            <consortium name="The Broad Institute Genome Sequencing Center for Infectious Disease"/>
            <person name="Wu L."/>
            <person name="Ma J."/>
        </authorList>
    </citation>
    <scope>NUCLEOTIDE SEQUENCE [LARGE SCALE GENOMIC DNA]</scope>
    <source>
        <strain evidence="2">JCM 17924</strain>
    </source>
</reference>
<evidence type="ECO:0000313" key="2">
    <source>
        <dbReference type="Proteomes" id="UP001500454"/>
    </source>
</evidence>
<accession>A0ABP8JKC6</accession>